<dbReference type="OrthoDB" id="438784at2759"/>
<evidence type="ECO:0000313" key="2">
    <source>
        <dbReference type="EMBL" id="CAE7473617.1"/>
    </source>
</evidence>
<proteinExistence type="predicted"/>
<dbReference type="Proteomes" id="UP000649617">
    <property type="component" value="Unassembled WGS sequence"/>
</dbReference>
<sequence>MGAAALHGELDCCATQGGDETEEGATLRTVPSMIGLADAEEPMCTFDCDVDTMDWEPTKAAPDTLGGELHGAQFSAESLIVRQGPRGLSSRLEQNAHLALDDEIARAVPLAQTLRSFGYLWRLRPNKMSQDQLLKLWQSSKKANSFDAFMSHTWWTPGYQKFISLLLRSYWHYVVVATIAASAVIMIMYRLGILPMPLKFESHYELFPRTIPCGPWGTLFTFQVSLCALLCAPLLSCRSFDIFFDVACIHQTDPVMCERLWCIFELAGYRRANPTGKIVFQPLLVERDFCVLWACVYLYMCAFHIMNTGSAWRGFFALSAIGGISALLPGIHAIRRGFQEQERSLQGMANFDLELVSCSSDFDKQFILAAVREWYGSTDAFTQYVRGPLRDELVQVVAEMRAPMSYCLLAFSPAAGIYADVLGSLWLAGASNEMLLAYVLGQVLSSFLLGMAQIKVLFILARRYSQPRFLSRTMDYMQSGGVLLVWVLFVAASFPRNEVYYKFGVPGAVAALIVSMLVFIAMFFRDFQRFWG</sequence>
<keyword evidence="1" id="KW-0812">Transmembrane</keyword>
<evidence type="ECO:0000313" key="3">
    <source>
        <dbReference type="Proteomes" id="UP000649617"/>
    </source>
</evidence>
<feature type="transmembrane region" description="Helical" evidence="1">
    <location>
        <begin position="473"/>
        <end position="494"/>
    </location>
</feature>
<evidence type="ECO:0000256" key="1">
    <source>
        <dbReference type="SAM" id="Phobius"/>
    </source>
</evidence>
<reference evidence="2" key="1">
    <citation type="submission" date="2021-02" db="EMBL/GenBank/DDBJ databases">
        <authorList>
            <person name="Dougan E. K."/>
            <person name="Rhodes N."/>
            <person name="Thang M."/>
            <person name="Chan C."/>
        </authorList>
    </citation>
    <scope>NUCLEOTIDE SEQUENCE</scope>
</reference>
<name>A0A812SFW2_SYMPI</name>
<feature type="transmembrane region" description="Helical" evidence="1">
    <location>
        <begin position="170"/>
        <end position="194"/>
    </location>
</feature>
<comment type="caution">
    <text evidence="2">The sequence shown here is derived from an EMBL/GenBank/DDBJ whole genome shotgun (WGS) entry which is preliminary data.</text>
</comment>
<accession>A0A812SFW2</accession>
<feature type="transmembrane region" description="Helical" evidence="1">
    <location>
        <begin position="289"/>
        <end position="306"/>
    </location>
</feature>
<protein>
    <recommendedName>
        <fullName evidence="4">Transmembrane protein</fullName>
    </recommendedName>
</protein>
<gene>
    <name evidence="2" type="ORF">SPIL2461_LOCUS12027</name>
</gene>
<feature type="transmembrane region" description="Helical" evidence="1">
    <location>
        <begin position="500"/>
        <end position="524"/>
    </location>
</feature>
<organism evidence="2 3">
    <name type="scientific">Symbiodinium pilosum</name>
    <name type="common">Dinoflagellate</name>
    <dbReference type="NCBI Taxonomy" id="2952"/>
    <lineage>
        <taxon>Eukaryota</taxon>
        <taxon>Sar</taxon>
        <taxon>Alveolata</taxon>
        <taxon>Dinophyceae</taxon>
        <taxon>Suessiales</taxon>
        <taxon>Symbiodiniaceae</taxon>
        <taxon>Symbiodinium</taxon>
    </lineage>
</organism>
<dbReference type="AlphaFoldDB" id="A0A812SFW2"/>
<feature type="transmembrane region" description="Helical" evidence="1">
    <location>
        <begin position="435"/>
        <end position="461"/>
    </location>
</feature>
<keyword evidence="3" id="KW-1185">Reference proteome</keyword>
<feature type="transmembrane region" description="Helical" evidence="1">
    <location>
        <begin position="312"/>
        <end position="334"/>
    </location>
</feature>
<dbReference type="EMBL" id="CAJNIZ010024047">
    <property type="protein sequence ID" value="CAE7473617.1"/>
    <property type="molecule type" value="Genomic_DNA"/>
</dbReference>
<keyword evidence="1" id="KW-1133">Transmembrane helix</keyword>
<feature type="transmembrane region" description="Helical" evidence="1">
    <location>
        <begin position="406"/>
        <end position="429"/>
    </location>
</feature>
<keyword evidence="1" id="KW-0472">Membrane</keyword>
<evidence type="ECO:0008006" key="4">
    <source>
        <dbReference type="Google" id="ProtNLM"/>
    </source>
</evidence>